<name>A0A1V2AAV2_9BACI</name>
<feature type="transmembrane region" description="Helical" evidence="1">
    <location>
        <begin position="137"/>
        <end position="162"/>
    </location>
</feature>
<dbReference type="STRING" id="1714355.BTO28_03975"/>
<keyword evidence="1" id="KW-0472">Membrane</keyword>
<reference evidence="2 3" key="1">
    <citation type="submission" date="2016-12" db="EMBL/GenBank/DDBJ databases">
        <title>Domibacillus sp. SAB 38T whole genome sequencing.</title>
        <authorList>
            <person name="Verma A."/>
            <person name="Ojha A.K."/>
            <person name="Krishnamurthi S."/>
        </authorList>
    </citation>
    <scope>NUCLEOTIDE SEQUENCE [LARGE SCALE GENOMIC DNA]</scope>
    <source>
        <strain evidence="2 3">SAB 38</strain>
    </source>
</reference>
<evidence type="ECO:0000313" key="2">
    <source>
        <dbReference type="EMBL" id="OMP68118.1"/>
    </source>
</evidence>
<feature type="transmembrane region" description="Helical" evidence="1">
    <location>
        <begin position="83"/>
        <end position="106"/>
    </location>
</feature>
<dbReference type="Proteomes" id="UP000188613">
    <property type="component" value="Unassembled WGS sequence"/>
</dbReference>
<gene>
    <name evidence="2" type="ORF">BTO28_03975</name>
</gene>
<proteinExistence type="predicted"/>
<comment type="caution">
    <text evidence="2">The sequence shown here is derived from an EMBL/GenBank/DDBJ whole genome shotgun (WGS) entry which is preliminary data.</text>
</comment>
<organism evidence="2 3">
    <name type="scientific">Domibacillus epiphyticus</name>
    <dbReference type="NCBI Taxonomy" id="1714355"/>
    <lineage>
        <taxon>Bacteria</taxon>
        <taxon>Bacillati</taxon>
        <taxon>Bacillota</taxon>
        <taxon>Bacilli</taxon>
        <taxon>Bacillales</taxon>
        <taxon>Bacillaceae</taxon>
        <taxon>Domibacillus</taxon>
    </lineage>
</organism>
<evidence type="ECO:0000256" key="1">
    <source>
        <dbReference type="SAM" id="Phobius"/>
    </source>
</evidence>
<feature type="transmembrane region" description="Helical" evidence="1">
    <location>
        <begin position="205"/>
        <end position="223"/>
    </location>
</feature>
<feature type="transmembrane region" description="Helical" evidence="1">
    <location>
        <begin position="21"/>
        <end position="39"/>
    </location>
</feature>
<accession>A0A1V2AAV2</accession>
<keyword evidence="1" id="KW-1133">Transmembrane helix</keyword>
<evidence type="ECO:0000313" key="3">
    <source>
        <dbReference type="Proteomes" id="UP000188613"/>
    </source>
</evidence>
<protein>
    <submittedName>
        <fullName evidence="2">Uncharacterized protein</fullName>
    </submittedName>
</protein>
<feature type="transmembrane region" description="Helical" evidence="1">
    <location>
        <begin position="45"/>
        <end position="71"/>
    </location>
</feature>
<keyword evidence="3" id="KW-1185">Reference proteome</keyword>
<sequence length="232" mass="25829">MMSNIKAVLYYEFIGLKKAVSGFWIILGVMMILSILLSFSMSDGVVYMSGTSLALALYMIVTGFITVKVSLPYCIRRGATRNQFLAGIGLSFFLTSMVMAAIHTIFLELGTFAGNLLNVKKIHFFRASDLISETPSIFASTVIDMFLFFFCLAAAFFIGAIFFRFARKAGYTFLAISPLFFLPNIQEKLIELTRSLVNGPEFANFFIIFIIGIVCFAATWPVIRNLSIHPSS</sequence>
<dbReference type="AlphaFoldDB" id="A0A1V2AAV2"/>
<dbReference type="EMBL" id="MSFI01000006">
    <property type="protein sequence ID" value="OMP68118.1"/>
    <property type="molecule type" value="Genomic_DNA"/>
</dbReference>
<keyword evidence="1" id="KW-0812">Transmembrane</keyword>